<reference evidence="1 2" key="1">
    <citation type="submission" date="2024-02" db="EMBL/GenBank/DDBJ databases">
        <title>A draft genome for the cacao thread blight pathogen Marasmius crinis-equi.</title>
        <authorList>
            <person name="Cohen S.P."/>
            <person name="Baruah I.K."/>
            <person name="Amoako-Attah I."/>
            <person name="Bukari Y."/>
            <person name="Meinhardt L.W."/>
            <person name="Bailey B.A."/>
        </authorList>
    </citation>
    <scope>NUCLEOTIDE SEQUENCE [LARGE SCALE GENOMIC DNA]</scope>
    <source>
        <strain evidence="1 2">GH-76</strain>
    </source>
</reference>
<protein>
    <submittedName>
        <fullName evidence="1">ATP-dependent DNA helicase sgs1</fullName>
        <ecNumber evidence="1">3.6.4.12</ecNumber>
    </submittedName>
</protein>
<dbReference type="EC" id="3.6.4.12" evidence="1"/>
<keyword evidence="1" id="KW-0547">Nucleotide-binding</keyword>
<dbReference type="EMBL" id="JBAHYK010000632">
    <property type="protein sequence ID" value="KAL0572414.1"/>
    <property type="molecule type" value="Genomic_DNA"/>
</dbReference>
<dbReference type="Proteomes" id="UP001465976">
    <property type="component" value="Unassembled WGS sequence"/>
</dbReference>
<gene>
    <name evidence="1" type="primary">SGS1_2</name>
    <name evidence="1" type="ORF">V5O48_009553</name>
</gene>
<keyword evidence="1" id="KW-0378">Hydrolase</keyword>
<comment type="caution">
    <text evidence="1">The sequence shown here is derived from an EMBL/GenBank/DDBJ whole genome shotgun (WGS) entry which is preliminary data.</text>
</comment>
<keyword evidence="1" id="KW-0067">ATP-binding</keyword>
<sequence length="79" mass="9126">MASSTPISYQHEDLSDYPTEKLQQLLAWNETTLASYQGRIEEFRQCPDPRIDILTLEGIESILEERIKAIKNLLETDDT</sequence>
<accession>A0ABR3FAS7</accession>
<name>A0ABR3FAS7_9AGAR</name>
<keyword evidence="1" id="KW-0347">Helicase</keyword>
<organism evidence="1 2">
    <name type="scientific">Marasmius crinis-equi</name>
    <dbReference type="NCBI Taxonomy" id="585013"/>
    <lineage>
        <taxon>Eukaryota</taxon>
        <taxon>Fungi</taxon>
        <taxon>Dikarya</taxon>
        <taxon>Basidiomycota</taxon>
        <taxon>Agaricomycotina</taxon>
        <taxon>Agaricomycetes</taxon>
        <taxon>Agaricomycetidae</taxon>
        <taxon>Agaricales</taxon>
        <taxon>Marasmiineae</taxon>
        <taxon>Marasmiaceae</taxon>
        <taxon>Marasmius</taxon>
    </lineage>
</organism>
<evidence type="ECO:0000313" key="2">
    <source>
        <dbReference type="Proteomes" id="UP001465976"/>
    </source>
</evidence>
<keyword evidence="2" id="KW-1185">Reference proteome</keyword>
<proteinExistence type="predicted"/>
<evidence type="ECO:0000313" key="1">
    <source>
        <dbReference type="EMBL" id="KAL0572414.1"/>
    </source>
</evidence>
<dbReference type="GO" id="GO:0003678">
    <property type="term" value="F:DNA helicase activity"/>
    <property type="evidence" value="ECO:0007669"/>
    <property type="project" value="UniProtKB-EC"/>
</dbReference>
<dbReference type="GO" id="GO:0016787">
    <property type="term" value="F:hydrolase activity"/>
    <property type="evidence" value="ECO:0007669"/>
    <property type="project" value="UniProtKB-KW"/>
</dbReference>